<dbReference type="InterPro" id="IPR029058">
    <property type="entry name" value="AB_hydrolase_fold"/>
</dbReference>
<evidence type="ECO:0000313" key="3">
    <source>
        <dbReference type="Proteomes" id="UP000253792"/>
    </source>
</evidence>
<keyword evidence="3" id="KW-1185">Reference proteome</keyword>
<dbReference type="Proteomes" id="UP000253792">
    <property type="component" value="Unassembled WGS sequence"/>
</dbReference>
<dbReference type="InterPro" id="IPR000801">
    <property type="entry name" value="Esterase-like"/>
</dbReference>
<feature type="compositionally biased region" description="Polar residues" evidence="1">
    <location>
        <begin position="41"/>
        <end position="50"/>
    </location>
</feature>
<feature type="compositionally biased region" description="Basic and acidic residues" evidence="1">
    <location>
        <begin position="70"/>
        <end position="82"/>
    </location>
</feature>
<dbReference type="SUPFAM" id="SSF53474">
    <property type="entry name" value="alpha/beta-Hydrolases"/>
    <property type="match status" value="1"/>
</dbReference>
<dbReference type="OrthoDB" id="9794761at2"/>
<dbReference type="STRING" id="1034345.GCA_000236865_01395"/>
<accession>A0A369LFK8</accession>
<name>A0A369LFK8_9ACTN</name>
<reference evidence="2 3" key="1">
    <citation type="journal article" date="2018" name="Elife">
        <title>Discovery and characterization of a prevalent human gut bacterial enzyme sufficient for the inactivation of a family of plant toxins.</title>
        <authorList>
            <person name="Koppel N."/>
            <person name="Bisanz J.E."/>
            <person name="Pandelia M.E."/>
            <person name="Turnbaugh P.J."/>
            <person name="Balskus E.P."/>
        </authorList>
    </citation>
    <scope>NUCLEOTIDE SEQUENCE [LARGE SCALE GENOMIC DNA]</scope>
    <source>
        <strain evidence="3">anaerobia AP69FAA</strain>
    </source>
</reference>
<dbReference type="Pfam" id="PF00756">
    <property type="entry name" value="Esterase"/>
    <property type="match status" value="1"/>
</dbReference>
<gene>
    <name evidence="2" type="ORF">C1880_01145</name>
</gene>
<evidence type="ECO:0008006" key="4">
    <source>
        <dbReference type="Google" id="ProtNLM"/>
    </source>
</evidence>
<organism evidence="2 3">
    <name type="scientific">Senegalimassilia anaerobia</name>
    <dbReference type="NCBI Taxonomy" id="1473216"/>
    <lineage>
        <taxon>Bacteria</taxon>
        <taxon>Bacillati</taxon>
        <taxon>Actinomycetota</taxon>
        <taxon>Coriobacteriia</taxon>
        <taxon>Coriobacteriales</taxon>
        <taxon>Coriobacteriaceae</taxon>
        <taxon>Senegalimassilia</taxon>
    </lineage>
</organism>
<protein>
    <recommendedName>
        <fullName evidence="4">Esterase</fullName>
    </recommendedName>
</protein>
<feature type="region of interest" description="Disordered" evidence="1">
    <location>
        <begin position="41"/>
        <end position="91"/>
    </location>
</feature>
<dbReference type="EMBL" id="PPTP01000001">
    <property type="protein sequence ID" value="RDB57459.1"/>
    <property type="molecule type" value="Genomic_DNA"/>
</dbReference>
<dbReference type="Gene3D" id="3.40.50.1820">
    <property type="entry name" value="alpha/beta hydrolase"/>
    <property type="match status" value="1"/>
</dbReference>
<dbReference type="AlphaFoldDB" id="A0A369LFK8"/>
<evidence type="ECO:0000256" key="1">
    <source>
        <dbReference type="SAM" id="MobiDB-lite"/>
    </source>
</evidence>
<comment type="caution">
    <text evidence="2">The sequence shown here is derived from an EMBL/GenBank/DDBJ whole genome shotgun (WGS) entry which is preliminary data.</text>
</comment>
<evidence type="ECO:0000313" key="2">
    <source>
        <dbReference type="EMBL" id="RDB57459.1"/>
    </source>
</evidence>
<sequence>MGGKDIIREFDVCSNHVTVRVPAHCAGEGLLDSERNVRYSQQQASNSWNQHADDNGRNEGCAQKPSCGQERTDARSGQHTDRANPSPSDSLPVVYLHVHDGDGSEVLRLCRELGCRDFILAAIRPRCWNDDLTPWEGPGLFADDAPFAGKAAEQLRLLESQIIPRVEGGAPRKPEQRVLAGYSLAGLFATWATFNSAAFGRVASASGSLWYPDFTGYAAANKFAREPACAYFSLGSKEARTPSRLLRNVAQGTRDVVDLFEARGVPTVFEQNPGNHFKEPALRMAKGIAWALGR</sequence>
<proteinExistence type="predicted"/>